<proteinExistence type="inferred from homology"/>
<dbReference type="Proteomes" id="UP000663860">
    <property type="component" value="Unassembled WGS sequence"/>
</dbReference>
<organism evidence="4 6">
    <name type="scientific">Adineta steineri</name>
    <dbReference type="NCBI Taxonomy" id="433720"/>
    <lineage>
        <taxon>Eukaryota</taxon>
        <taxon>Metazoa</taxon>
        <taxon>Spiralia</taxon>
        <taxon>Gnathifera</taxon>
        <taxon>Rotifera</taxon>
        <taxon>Eurotatoria</taxon>
        <taxon>Bdelloidea</taxon>
        <taxon>Adinetida</taxon>
        <taxon>Adinetidae</taxon>
        <taxon>Adineta</taxon>
    </lineage>
</organism>
<protein>
    <recommendedName>
        <fullName evidence="3">UFSP1/2/DUB catalytic domain-containing protein</fullName>
    </recommendedName>
</protein>
<keyword evidence="2" id="KW-0378">Hydrolase</keyword>
<reference evidence="4" key="1">
    <citation type="submission" date="2021-02" db="EMBL/GenBank/DDBJ databases">
        <authorList>
            <person name="Nowell W R."/>
        </authorList>
    </citation>
    <scope>NUCLEOTIDE SEQUENCE</scope>
</reference>
<evidence type="ECO:0000313" key="6">
    <source>
        <dbReference type="Proteomes" id="UP000663860"/>
    </source>
</evidence>
<dbReference type="EMBL" id="CAJNOE010000004">
    <property type="protein sequence ID" value="CAF0715689.1"/>
    <property type="molecule type" value="Genomic_DNA"/>
</dbReference>
<dbReference type="InterPro" id="IPR038765">
    <property type="entry name" value="Papain-like_cys_pep_sf"/>
</dbReference>
<comment type="similarity">
    <text evidence="1">Belongs to the peptidase C78 family.</text>
</comment>
<dbReference type="EMBL" id="CAJOBB010000105">
    <property type="protein sequence ID" value="CAF3564093.1"/>
    <property type="molecule type" value="Genomic_DNA"/>
</dbReference>
<dbReference type="Pfam" id="PF07910">
    <property type="entry name" value="Peptidase_C78"/>
    <property type="match status" value="1"/>
</dbReference>
<dbReference type="Gene3D" id="3.90.70.130">
    <property type="match status" value="1"/>
</dbReference>
<feature type="domain" description="UFSP1/2/DUB catalytic" evidence="3">
    <location>
        <begin position="16"/>
        <end position="201"/>
    </location>
</feature>
<dbReference type="PANTHER" id="PTHR48153">
    <property type="entry name" value="UFM1-SPECIFIC PROTEASE 2"/>
    <property type="match status" value="1"/>
</dbReference>
<evidence type="ECO:0000256" key="1">
    <source>
        <dbReference type="ARBA" id="ARBA00008552"/>
    </source>
</evidence>
<sequence length="208" mass="23441">MLLQIDQVLDKVDETIDTVQGTLSFYHYKCDGQDDRGWGCGYRTLQTICSWVINTKNDCSSSTVPSITKIQEVLVDLEDKPASFIKSNQWIGTCEAAMILSQLYDVDCKILHISNGDDILNNLNIIAKHFREFGSPIMMGGDADGASKCILAVRSNKQLLILDPHYSGLNFTSIDQLRQSPYLKWYNVPNDFVSSSFYNLCLPQLKKI</sequence>
<gene>
    <name evidence="4" type="ORF">IZO911_LOCUS979</name>
    <name evidence="5" type="ORF">KXQ929_LOCUS3290</name>
</gene>
<dbReference type="Proteomes" id="UP000663868">
    <property type="component" value="Unassembled WGS sequence"/>
</dbReference>
<evidence type="ECO:0000313" key="4">
    <source>
        <dbReference type="EMBL" id="CAF0715689.1"/>
    </source>
</evidence>
<dbReference type="PANTHER" id="PTHR48153:SF3">
    <property type="entry name" value="INACTIVE UFM1-SPECIFIC PROTEASE 1"/>
    <property type="match status" value="1"/>
</dbReference>
<evidence type="ECO:0000313" key="5">
    <source>
        <dbReference type="EMBL" id="CAF3564093.1"/>
    </source>
</evidence>
<evidence type="ECO:0000256" key="2">
    <source>
        <dbReference type="ARBA" id="ARBA00022801"/>
    </source>
</evidence>
<evidence type="ECO:0000259" key="3">
    <source>
        <dbReference type="Pfam" id="PF07910"/>
    </source>
</evidence>
<dbReference type="AlphaFoldDB" id="A0A813MDJ5"/>
<comment type="caution">
    <text evidence="4">The sequence shown here is derived from an EMBL/GenBank/DDBJ whole genome shotgun (WGS) entry which is preliminary data.</text>
</comment>
<dbReference type="GO" id="GO:0071567">
    <property type="term" value="F:deUFMylase activity"/>
    <property type="evidence" value="ECO:0007669"/>
    <property type="project" value="TreeGrafter"/>
</dbReference>
<accession>A0A813MDJ5</accession>
<dbReference type="SUPFAM" id="SSF54001">
    <property type="entry name" value="Cysteine proteinases"/>
    <property type="match status" value="1"/>
</dbReference>
<dbReference type="InterPro" id="IPR012462">
    <property type="entry name" value="UFSP1/2_DUB_cat"/>
</dbReference>
<name>A0A813MDJ5_9BILA</name>